<sequence length="220" mass="25743">MEDIELKALWQAYDQKLERSLALNLHLVKELQTQKVRSALRSLTWYKVLLIVLGLLWTGILGWLMYRLSGPQLISFTISAGMVVLFNLVGIVSYIRHLVLIHRIDNSDSVLATQKHLAELQASTLRVMRILYLQMPFYTTFLYTPAMFVHGGLWFWLSTVPVTLAFTAASIWLYRNIRLENSHKKWFRRMFDGPEWRPVTRAIAFLEEIDAFEREDAIKK</sequence>
<evidence type="ECO:0000313" key="3">
    <source>
        <dbReference type="Proteomes" id="UP000316778"/>
    </source>
</evidence>
<keyword evidence="1" id="KW-0472">Membrane</keyword>
<dbReference type="OrthoDB" id="5706484at2"/>
<evidence type="ECO:0000313" key="2">
    <source>
        <dbReference type="EMBL" id="TWI84003.1"/>
    </source>
</evidence>
<feature type="transmembrane region" description="Helical" evidence="1">
    <location>
        <begin position="130"/>
        <end position="148"/>
    </location>
</feature>
<keyword evidence="1" id="KW-1133">Transmembrane helix</keyword>
<evidence type="ECO:0000256" key="1">
    <source>
        <dbReference type="SAM" id="Phobius"/>
    </source>
</evidence>
<feature type="transmembrane region" description="Helical" evidence="1">
    <location>
        <begin position="45"/>
        <end position="66"/>
    </location>
</feature>
<reference evidence="2 3" key="1">
    <citation type="journal article" date="2013" name="Stand. Genomic Sci.">
        <title>Genomic Encyclopedia of Type Strains, Phase I: The one thousand microbial genomes (KMG-I) project.</title>
        <authorList>
            <person name="Kyrpides N.C."/>
            <person name="Woyke T."/>
            <person name="Eisen J.A."/>
            <person name="Garrity G."/>
            <person name="Lilburn T.G."/>
            <person name="Beck B.J."/>
            <person name="Whitman W.B."/>
            <person name="Hugenholtz P."/>
            <person name="Klenk H.P."/>
        </authorList>
    </citation>
    <scope>NUCLEOTIDE SEQUENCE [LARGE SCALE GENOMIC DNA]</scope>
    <source>
        <strain evidence="2 3">DSM 13484</strain>
    </source>
</reference>
<keyword evidence="1" id="KW-0812">Transmembrane</keyword>
<keyword evidence="3" id="KW-1185">Reference proteome</keyword>
<feature type="transmembrane region" description="Helical" evidence="1">
    <location>
        <begin position="72"/>
        <end position="95"/>
    </location>
</feature>
<organism evidence="2 3">
    <name type="scientific">Chitinophaga japonensis</name>
    <name type="common">Flexibacter japonensis</name>
    <dbReference type="NCBI Taxonomy" id="104662"/>
    <lineage>
        <taxon>Bacteria</taxon>
        <taxon>Pseudomonadati</taxon>
        <taxon>Bacteroidota</taxon>
        <taxon>Chitinophagia</taxon>
        <taxon>Chitinophagales</taxon>
        <taxon>Chitinophagaceae</taxon>
        <taxon>Chitinophaga</taxon>
    </lineage>
</organism>
<name>A0A562SS94_CHIJA</name>
<dbReference type="Proteomes" id="UP000316778">
    <property type="component" value="Unassembled WGS sequence"/>
</dbReference>
<protein>
    <submittedName>
        <fullName evidence="2">Uncharacterized protein</fullName>
    </submittedName>
</protein>
<accession>A0A562SS94</accession>
<dbReference type="AlphaFoldDB" id="A0A562SS94"/>
<dbReference type="RefSeq" id="WP_145717484.1">
    <property type="nucleotide sequence ID" value="NZ_BAAAFY010000002.1"/>
</dbReference>
<comment type="caution">
    <text evidence="2">The sequence shown here is derived from an EMBL/GenBank/DDBJ whole genome shotgun (WGS) entry which is preliminary data.</text>
</comment>
<dbReference type="EMBL" id="VLLG01000005">
    <property type="protein sequence ID" value="TWI84003.1"/>
    <property type="molecule type" value="Genomic_DNA"/>
</dbReference>
<gene>
    <name evidence="2" type="ORF">LX66_4364</name>
</gene>
<feature type="transmembrane region" description="Helical" evidence="1">
    <location>
        <begin position="154"/>
        <end position="174"/>
    </location>
</feature>
<proteinExistence type="predicted"/>